<proteinExistence type="predicted"/>
<dbReference type="EMBL" id="LCHP01000005">
    <property type="protein sequence ID" value="KKT36548.1"/>
    <property type="molecule type" value="Genomic_DNA"/>
</dbReference>
<name>A0A837I750_9BACT</name>
<evidence type="ECO:0000313" key="2">
    <source>
        <dbReference type="Proteomes" id="UP000033815"/>
    </source>
</evidence>
<dbReference type="AlphaFoldDB" id="A0A837I750"/>
<organism evidence="1 2">
    <name type="scientific">Candidatus Nomurabacteria bacterium GW2011_GWB1_44_12</name>
    <dbReference type="NCBI Taxonomy" id="1618748"/>
    <lineage>
        <taxon>Bacteria</taxon>
        <taxon>Candidatus Nomuraibacteriota</taxon>
    </lineage>
</organism>
<reference evidence="1 2" key="1">
    <citation type="journal article" date="2015" name="Nature">
        <title>rRNA introns, odd ribosomes, and small enigmatic genomes across a large radiation of phyla.</title>
        <authorList>
            <person name="Brown C.T."/>
            <person name="Hug L.A."/>
            <person name="Thomas B.C."/>
            <person name="Sharon I."/>
            <person name="Castelle C.J."/>
            <person name="Singh A."/>
            <person name="Wilkins M.J."/>
            <person name="Williams K.H."/>
            <person name="Banfield J.F."/>
        </authorList>
    </citation>
    <scope>NUCLEOTIDE SEQUENCE [LARGE SCALE GENOMIC DNA]</scope>
</reference>
<dbReference type="Proteomes" id="UP000033815">
    <property type="component" value="Unassembled WGS sequence"/>
</dbReference>
<accession>A0A837I750</accession>
<gene>
    <name evidence="1" type="ORF">UW25_C0005G0030</name>
</gene>
<protein>
    <submittedName>
        <fullName evidence="1">Uncharacterized protein</fullName>
    </submittedName>
</protein>
<evidence type="ECO:0000313" key="1">
    <source>
        <dbReference type="EMBL" id="KKT36548.1"/>
    </source>
</evidence>
<sequence length="138" mass="15844">MSKSLWPSREFTNSESADSQLTFDHQLKIPLKDKGDFDVDFLLKKCIMVKVSQWWLTFTKESKMALRVALNETEMGEIALAYVKRKIRQDSIPLNAEKLRRETCNVAKEIGISQEKAMQFVSQILDSAFKEVLVGLSK</sequence>
<comment type="caution">
    <text evidence="1">The sequence shown here is derived from an EMBL/GenBank/DDBJ whole genome shotgun (WGS) entry which is preliminary data.</text>
</comment>